<dbReference type="AlphaFoldDB" id="A0A8X6FV38"/>
<protein>
    <submittedName>
        <fullName evidence="1">Uncharacterized protein</fullName>
    </submittedName>
</protein>
<dbReference type="Proteomes" id="UP000887116">
    <property type="component" value="Unassembled WGS sequence"/>
</dbReference>
<proteinExistence type="predicted"/>
<evidence type="ECO:0000313" key="2">
    <source>
        <dbReference type="Proteomes" id="UP000887116"/>
    </source>
</evidence>
<gene>
    <name evidence="1" type="ORF">TNCT_350531</name>
</gene>
<organism evidence="1 2">
    <name type="scientific">Trichonephila clavata</name>
    <name type="common">Joro spider</name>
    <name type="synonym">Nephila clavata</name>
    <dbReference type="NCBI Taxonomy" id="2740835"/>
    <lineage>
        <taxon>Eukaryota</taxon>
        <taxon>Metazoa</taxon>
        <taxon>Ecdysozoa</taxon>
        <taxon>Arthropoda</taxon>
        <taxon>Chelicerata</taxon>
        <taxon>Arachnida</taxon>
        <taxon>Araneae</taxon>
        <taxon>Araneomorphae</taxon>
        <taxon>Entelegynae</taxon>
        <taxon>Araneoidea</taxon>
        <taxon>Nephilidae</taxon>
        <taxon>Trichonephila</taxon>
    </lineage>
</organism>
<name>A0A8X6FV38_TRICU</name>
<reference evidence="1" key="1">
    <citation type="submission" date="2020-07" db="EMBL/GenBank/DDBJ databases">
        <title>Multicomponent nature underlies the extraordinary mechanical properties of spider dragline silk.</title>
        <authorList>
            <person name="Kono N."/>
            <person name="Nakamura H."/>
            <person name="Mori M."/>
            <person name="Yoshida Y."/>
            <person name="Ohtoshi R."/>
            <person name="Malay A.D."/>
            <person name="Moran D.A.P."/>
            <person name="Tomita M."/>
            <person name="Numata K."/>
            <person name="Arakawa K."/>
        </authorList>
    </citation>
    <scope>NUCLEOTIDE SEQUENCE</scope>
</reference>
<comment type="caution">
    <text evidence="1">The sequence shown here is derived from an EMBL/GenBank/DDBJ whole genome shotgun (WGS) entry which is preliminary data.</text>
</comment>
<accession>A0A8X6FV38</accession>
<sequence>MNTHDSLKRATSQRNQKRLKNMHAQMLQSIFHQTSTALAKIRPCKNTGPFTKSNLESGKQQNGAYGNIAGFLPLRVGKRYDRRRRNRVAKKLNRDERMLCCVKPSHLATMSRCRQSQRLY</sequence>
<keyword evidence="2" id="KW-1185">Reference proteome</keyword>
<evidence type="ECO:0000313" key="1">
    <source>
        <dbReference type="EMBL" id="GFQ89097.1"/>
    </source>
</evidence>
<dbReference type="EMBL" id="BMAO01013477">
    <property type="protein sequence ID" value="GFQ89097.1"/>
    <property type="molecule type" value="Genomic_DNA"/>
</dbReference>